<organism evidence="7 8">
    <name type="scientific">Brevundimonas faecalis</name>
    <dbReference type="NCBI Taxonomy" id="947378"/>
    <lineage>
        <taxon>Bacteria</taxon>
        <taxon>Pseudomonadati</taxon>
        <taxon>Pseudomonadota</taxon>
        <taxon>Alphaproteobacteria</taxon>
        <taxon>Caulobacterales</taxon>
        <taxon>Caulobacteraceae</taxon>
        <taxon>Brevundimonas</taxon>
    </lineage>
</organism>
<reference evidence="7 8" key="1">
    <citation type="submission" date="2024-06" db="EMBL/GenBank/DDBJ databases">
        <title>Sorghum-associated microbial communities from plants grown in Nebraska, USA.</title>
        <authorList>
            <person name="Schachtman D."/>
        </authorList>
    </citation>
    <scope>NUCLEOTIDE SEQUENCE [LARGE SCALE GENOMIC DNA]</scope>
    <source>
        <strain evidence="7 8">2814</strain>
    </source>
</reference>
<feature type="transmembrane region" description="Helical" evidence="5">
    <location>
        <begin position="65"/>
        <end position="82"/>
    </location>
</feature>
<keyword evidence="3 5" id="KW-1133">Transmembrane helix</keyword>
<dbReference type="InterPro" id="IPR051533">
    <property type="entry name" value="WaaL-like"/>
</dbReference>
<feature type="transmembrane region" description="Helical" evidence="5">
    <location>
        <begin position="88"/>
        <end position="107"/>
    </location>
</feature>
<dbReference type="InterPro" id="IPR007016">
    <property type="entry name" value="O-antigen_ligase-rel_domated"/>
</dbReference>
<accession>A0ABV2RD97</accession>
<evidence type="ECO:0000256" key="3">
    <source>
        <dbReference type="ARBA" id="ARBA00022989"/>
    </source>
</evidence>
<evidence type="ECO:0000256" key="4">
    <source>
        <dbReference type="ARBA" id="ARBA00023136"/>
    </source>
</evidence>
<evidence type="ECO:0000256" key="1">
    <source>
        <dbReference type="ARBA" id="ARBA00004141"/>
    </source>
</evidence>
<comment type="caution">
    <text evidence="7">The sequence shown here is derived from an EMBL/GenBank/DDBJ whole genome shotgun (WGS) entry which is preliminary data.</text>
</comment>
<feature type="transmembrane region" description="Helical" evidence="5">
    <location>
        <begin position="187"/>
        <end position="203"/>
    </location>
</feature>
<evidence type="ECO:0000313" key="8">
    <source>
        <dbReference type="Proteomes" id="UP001549313"/>
    </source>
</evidence>
<feature type="transmembrane region" description="Helical" evidence="5">
    <location>
        <begin position="351"/>
        <end position="370"/>
    </location>
</feature>
<evidence type="ECO:0000256" key="2">
    <source>
        <dbReference type="ARBA" id="ARBA00022692"/>
    </source>
</evidence>
<keyword evidence="8" id="KW-1185">Reference proteome</keyword>
<keyword evidence="4 5" id="KW-0472">Membrane</keyword>
<dbReference type="Proteomes" id="UP001549313">
    <property type="component" value="Unassembled WGS sequence"/>
</dbReference>
<feature type="transmembrane region" description="Helical" evidence="5">
    <location>
        <begin position="232"/>
        <end position="248"/>
    </location>
</feature>
<proteinExistence type="predicted"/>
<feature type="domain" description="O-antigen ligase-related" evidence="6">
    <location>
        <begin position="215"/>
        <end position="359"/>
    </location>
</feature>
<dbReference type="Pfam" id="PF04932">
    <property type="entry name" value="Wzy_C"/>
    <property type="match status" value="1"/>
</dbReference>
<dbReference type="EMBL" id="JBEPTF010000003">
    <property type="protein sequence ID" value="MET4684566.1"/>
    <property type="molecule type" value="Genomic_DNA"/>
</dbReference>
<feature type="transmembrane region" description="Helical" evidence="5">
    <location>
        <begin position="209"/>
        <end position="225"/>
    </location>
</feature>
<dbReference type="PANTHER" id="PTHR37422:SF17">
    <property type="entry name" value="O-ANTIGEN LIGASE"/>
    <property type="match status" value="1"/>
</dbReference>
<evidence type="ECO:0000313" key="7">
    <source>
        <dbReference type="EMBL" id="MET4684566.1"/>
    </source>
</evidence>
<evidence type="ECO:0000259" key="6">
    <source>
        <dbReference type="Pfam" id="PF04932"/>
    </source>
</evidence>
<feature type="transmembrane region" description="Helical" evidence="5">
    <location>
        <begin position="119"/>
        <end position="138"/>
    </location>
</feature>
<feature type="transmembrane region" description="Helical" evidence="5">
    <location>
        <begin position="35"/>
        <end position="53"/>
    </location>
</feature>
<protein>
    <submittedName>
        <fullName evidence="7">Exopolysaccharide production protein ExoQ</fullName>
    </submittedName>
</protein>
<gene>
    <name evidence="7" type="ORF">ABIE19_002503</name>
</gene>
<feature type="transmembrane region" description="Helical" evidence="5">
    <location>
        <begin position="254"/>
        <end position="274"/>
    </location>
</feature>
<comment type="subcellular location">
    <subcellularLocation>
        <location evidence="1">Membrane</location>
        <topology evidence="1">Multi-pass membrane protein</topology>
    </subcellularLocation>
</comment>
<name>A0ABV2RD97_9CAUL</name>
<dbReference type="PANTHER" id="PTHR37422">
    <property type="entry name" value="TEICHURONIC ACID BIOSYNTHESIS PROTEIN TUAE"/>
    <property type="match status" value="1"/>
</dbReference>
<keyword evidence="2 5" id="KW-0812">Transmembrane</keyword>
<feature type="transmembrane region" description="Helical" evidence="5">
    <location>
        <begin position="382"/>
        <end position="402"/>
    </location>
</feature>
<sequence length="461" mass="50357">MPYPSLTLLGDRAAVHAVRPEPESILSDPPLWEQAAAGLVICMLTGALIGPVLAPNQGETPLLRLFWLPIYALIVGLSVARFKTVVRVWPAWIALGCIIGLAFASKYWSIDPSTTGRRVIAMVFSGSFAMYLGSRFHGPNLPRLLASCALIMGVLSVFMVFAVPSIGVHHDVNAGMWRGIWYEKNQMGIVMVAGGIAATAWLASGNRIRIIPILSLVVCLGLVLATRSKTSLLCIMLGISIIGALWALKRVGPALIVAAVWIGVIGCAVGWWLWTFESAEILKALGKDPTLTGRTEIWEALFRMIDERPWTGYGYNAFWGPDSAPANWVRYQTGWLVPSAHNGWIDLLVQLGWPGAILVGTVMTSSYVLNLVRLPTAGVREGFWGIAYLTVYILLTFSESVLLSAQNMPWTMCLAILARAVYRESSVDRATLAPPRGRAYQTGPRIASDYADGRPVLIRRR</sequence>
<evidence type="ECO:0000256" key="5">
    <source>
        <dbReference type="SAM" id="Phobius"/>
    </source>
</evidence>
<feature type="transmembrane region" description="Helical" evidence="5">
    <location>
        <begin position="144"/>
        <end position="166"/>
    </location>
</feature>